<evidence type="ECO:0008006" key="3">
    <source>
        <dbReference type="Google" id="ProtNLM"/>
    </source>
</evidence>
<evidence type="ECO:0000313" key="1">
    <source>
        <dbReference type="EMBL" id="OQP59230.1"/>
    </source>
</evidence>
<dbReference type="RefSeq" id="WP_081154868.1">
    <property type="nucleotide sequence ID" value="NZ_LVYD01000084.1"/>
</dbReference>
<dbReference type="AlphaFoldDB" id="A0A1V9FLL3"/>
<name>A0A1V9FLL3_9BACT</name>
<comment type="caution">
    <text evidence="1">The sequence shown here is derived from an EMBL/GenBank/DDBJ whole genome shotgun (WGS) entry which is preliminary data.</text>
</comment>
<dbReference type="InterPro" id="IPR019410">
    <property type="entry name" value="Methyltransf_16"/>
</dbReference>
<dbReference type="Pfam" id="PF10294">
    <property type="entry name" value="Methyltransf_16"/>
    <property type="match status" value="1"/>
</dbReference>
<dbReference type="EMBL" id="LVYD01000084">
    <property type="protein sequence ID" value="OQP59230.1"/>
    <property type="molecule type" value="Genomic_DNA"/>
</dbReference>
<protein>
    <recommendedName>
        <fullName evidence="3">Methyltransferase</fullName>
    </recommendedName>
</protein>
<dbReference type="Gene3D" id="3.40.50.150">
    <property type="entry name" value="Vaccinia Virus protein VP39"/>
    <property type="match status" value="1"/>
</dbReference>
<evidence type="ECO:0000313" key="2">
    <source>
        <dbReference type="Proteomes" id="UP000192796"/>
    </source>
</evidence>
<sequence length="223" mass="25183">MQTPAENIPFINAPLEVHHRTFKSGSLALLIPEPAVLKANYERLLQQGYAVSFPYWAQIWPAAIALSNFLDDHNDYIIDKEILELAAGLGLPSLVAAAAGAKKICVSDHAEEAVQVLQQAINHNRFNNLESRRLNWHQLPNDLHPDVLLLSDINYDPIEFEILFGILTNFLQKGTLIILSTPQRLMAKPFISRLMPRCIQQENVHIDETGVSIYVLKQDLFKI</sequence>
<proteinExistence type="predicted"/>
<dbReference type="SUPFAM" id="SSF53335">
    <property type="entry name" value="S-adenosyl-L-methionine-dependent methyltransferases"/>
    <property type="match status" value="1"/>
</dbReference>
<dbReference type="Proteomes" id="UP000192796">
    <property type="component" value="Unassembled WGS sequence"/>
</dbReference>
<dbReference type="STRING" id="1703345.A3860_38270"/>
<dbReference type="PANTHER" id="PTHR14614">
    <property type="entry name" value="HEPATOCELLULAR CARCINOMA-ASSOCIATED ANTIGEN"/>
    <property type="match status" value="1"/>
</dbReference>
<dbReference type="InterPro" id="IPR029063">
    <property type="entry name" value="SAM-dependent_MTases_sf"/>
</dbReference>
<gene>
    <name evidence="1" type="ORF">A3860_38270</name>
</gene>
<organism evidence="1 2">
    <name type="scientific">Niastella vici</name>
    <dbReference type="NCBI Taxonomy" id="1703345"/>
    <lineage>
        <taxon>Bacteria</taxon>
        <taxon>Pseudomonadati</taxon>
        <taxon>Bacteroidota</taxon>
        <taxon>Chitinophagia</taxon>
        <taxon>Chitinophagales</taxon>
        <taxon>Chitinophagaceae</taxon>
        <taxon>Niastella</taxon>
    </lineage>
</organism>
<accession>A0A1V9FLL3</accession>
<dbReference type="OrthoDB" id="9784229at2"/>
<keyword evidence="2" id="KW-1185">Reference proteome</keyword>
<reference evidence="1 2" key="1">
    <citation type="submission" date="2016-03" db="EMBL/GenBank/DDBJ databases">
        <title>Niastella vici sp. nov., isolated from farmland soil.</title>
        <authorList>
            <person name="Chen L."/>
            <person name="Wang D."/>
            <person name="Yang S."/>
            <person name="Wang G."/>
        </authorList>
    </citation>
    <scope>NUCLEOTIDE SEQUENCE [LARGE SCALE GENOMIC DNA]</scope>
    <source>
        <strain evidence="1 2">DJ57</strain>
    </source>
</reference>